<keyword evidence="9" id="KW-1185">Reference proteome</keyword>
<dbReference type="InterPro" id="IPR045124">
    <property type="entry name" value="Su(sable)-like"/>
</dbReference>
<evidence type="ECO:0000256" key="3">
    <source>
        <dbReference type="ARBA" id="ARBA00022771"/>
    </source>
</evidence>
<feature type="domain" description="C3H1-type" evidence="7">
    <location>
        <begin position="121"/>
        <end position="144"/>
    </location>
</feature>
<keyword evidence="4 5" id="KW-0862">Zinc</keyword>
<evidence type="ECO:0000256" key="1">
    <source>
        <dbReference type="ARBA" id="ARBA00022723"/>
    </source>
</evidence>
<name>L0B2L7_THEEQ</name>
<dbReference type="Pfam" id="PF00642">
    <property type="entry name" value="zf-CCCH"/>
    <property type="match status" value="1"/>
</dbReference>
<feature type="domain" description="C3H1-type" evidence="7">
    <location>
        <begin position="56"/>
        <end position="84"/>
    </location>
</feature>
<reference evidence="8 9" key="1">
    <citation type="journal article" date="2012" name="BMC Genomics">
        <title>Comparative genomic analysis and phylogenetic position of Theileria equi.</title>
        <authorList>
            <person name="Kappmeyer L.S."/>
            <person name="Thiagarajan M."/>
            <person name="Herndon D.R."/>
            <person name="Ramsay J.D."/>
            <person name="Caler E."/>
            <person name="Djikeng A."/>
            <person name="Gillespie J.J."/>
            <person name="Lau A.O."/>
            <person name="Roalson E.H."/>
            <person name="Silva J.C."/>
            <person name="Silva M.G."/>
            <person name="Suarez C.E."/>
            <person name="Ueti M.W."/>
            <person name="Nene V.M."/>
            <person name="Mealey R.H."/>
            <person name="Knowles D.P."/>
            <person name="Brayton K.A."/>
        </authorList>
    </citation>
    <scope>NUCLEOTIDE SEQUENCE [LARGE SCALE GENOMIC DNA]</scope>
    <source>
        <strain evidence="8 9">WA</strain>
    </source>
</reference>
<dbReference type="PROSITE" id="PS50103">
    <property type="entry name" value="ZF_C3H1"/>
    <property type="match status" value="3"/>
</dbReference>
<keyword evidence="1 5" id="KW-0479">Metal-binding</keyword>
<feature type="zinc finger region" description="C3H1-type" evidence="5">
    <location>
        <begin position="88"/>
        <end position="118"/>
    </location>
</feature>
<gene>
    <name evidence="8" type="ORF">BEWA_008670</name>
</gene>
<dbReference type="RefSeq" id="XP_004831122.1">
    <property type="nucleotide sequence ID" value="XM_004831065.1"/>
</dbReference>
<feature type="domain" description="C3H1-type" evidence="7">
    <location>
        <begin position="88"/>
        <end position="118"/>
    </location>
</feature>
<dbReference type="KEGG" id="beq:BEWA_008670"/>
<dbReference type="PANTHER" id="PTHR13119">
    <property type="entry name" value="ZINC FINGER CCCH DOMAIN-CONTAINING PROTEI"/>
    <property type="match status" value="1"/>
</dbReference>
<dbReference type="SUPFAM" id="SSF90229">
    <property type="entry name" value="CCCH zinc finger"/>
    <property type="match status" value="1"/>
</dbReference>
<dbReference type="GO" id="GO:0045892">
    <property type="term" value="P:negative regulation of DNA-templated transcription"/>
    <property type="evidence" value="ECO:0007669"/>
    <property type="project" value="InterPro"/>
</dbReference>
<proteinExistence type="predicted"/>
<keyword evidence="3 5" id="KW-0863">Zinc-finger</keyword>
<dbReference type="GO" id="GO:0003723">
    <property type="term" value="F:RNA binding"/>
    <property type="evidence" value="ECO:0007669"/>
    <property type="project" value="InterPro"/>
</dbReference>
<evidence type="ECO:0000313" key="9">
    <source>
        <dbReference type="Proteomes" id="UP000031512"/>
    </source>
</evidence>
<accession>L0B2L7</accession>
<dbReference type="eggNOG" id="KOG1040">
    <property type="taxonomic scope" value="Eukaryota"/>
</dbReference>
<dbReference type="Proteomes" id="UP000031512">
    <property type="component" value="Chromosome 3"/>
</dbReference>
<feature type="zinc finger region" description="C3H1-type" evidence="5">
    <location>
        <begin position="121"/>
        <end position="144"/>
    </location>
</feature>
<dbReference type="PANTHER" id="PTHR13119:SF12">
    <property type="entry name" value="PROTEIN SUPPRESSOR OF SABLE"/>
    <property type="match status" value="1"/>
</dbReference>
<dbReference type="GO" id="GO:0008270">
    <property type="term" value="F:zinc ion binding"/>
    <property type="evidence" value="ECO:0007669"/>
    <property type="project" value="UniProtKB-KW"/>
</dbReference>
<evidence type="ECO:0000313" key="8">
    <source>
        <dbReference type="EMBL" id="AFZ81456.1"/>
    </source>
</evidence>
<dbReference type="AlphaFoldDB" id="L0B2L7"/>
<dbReference type="STRING" id="1537102.L0B2L7"/>
<dbReference type="GO" id="GO:0005634">
    <property type="term" value="C:nucleus"/>
    <property type="evidence" value="ECO:0007669"/>
    <property type="project" value="TreeGrafter"/>
</dbReference>
<evidence type="ECO:0000256" key="2">
    <source>
        <dbReference type="ARBA" id="ARBA00022737"/>
    </source>
</evidence>
<dbReference type="VEuPathDB" id="PiroplasmaDB:BEWA_008670"/>
<feature type="region of interest" description="Disordered" evidence="6">
    <location>
        <begin position="1"/>
        <end position="52"/>
    </location>
</feature>
<evidence type="ECO:0000256" key="5">
    <source>
        <dbReference type="PROSITE-ProRule" id="PRU00723"/>
    </source>
</evidence>
<protein>
    <recommendedName>
        <fullName evidence="7">C3H1-type domain-containing protein</fullName>
    </recommendedName>
</protein>
<evidence type="ECO:0000259" key="7">
    <source>
        <dbReference type="PROSITE" id="PS50103"/>
    </source>
</evidence>
<organism evidence="8 9">
    <name type="scientific">Theileria equi strain WA</name>
    <dbReference type="NCBI Taxonomy" id="1537102"/>
    <lineage>
        <taxon>Eukaryota</taxon>
        <taxon>Sar</taxon>
        <taxon>Alveolata</taxon>
        <taxon>Apicomplexa</taxon>
        <taxon>Aconoidasida</taxon>
        <taxon>Piroplasmida</taxon>
        <taxon>Theileriidae</taxon>
        <taxon>Theileria</taxon>
    </lineage>
</organism>
<dbReference type="OrthoDB" id="411372at2759"/>
<dbReference type="SMART" id="SM00356">
    <property type="entry name" value="ZnF_C3H1"/>
    <property type="match status" value="3"/>
</dbReference>
<dbReference type="Gene3D" id="4.10.1000.10">
    <property type="entry name" value="Zinc finger, CCCH-type"/>
    <property type="match status" value="1"/>
</dbReference>
<sequence length="228" mass="26662">MKMDPAKTKKKRKRSKEAAERHRLKYLEILKRRAKGRQESKTDSRNDATNSHNSALKPVKICRYYYRNGSCVHGESCSFSHTCIPLKSKDLKLCQFYIKMPSECKYTAAECKYSHEPRLFLCRSNVLHGICPNEGKCQFNHIPEDNIKVLDDTEKLKFCYNNKSFLANLLVKYLKDHSLLNTEISNYKTELDLICKAYDKIKDHGSIPWYLEYIFMILEKDLITSANT</sequence>
<evidence type="ECO:0000256" key="4">
    <source>
        <dbReference type="ARBA" id="ARBA00022833"/>
    </source>
</evidence>
<feature type="compositionally biased region" description="Basic and acidic residues" evidence="6">
    <location>
        <begin position="16"/>
        <end position="46"/>
    </location>
</feature>
<dbReference type="GeneID" id="15805361"/>
<evidence type="ECO:0000256" key="6">
    <source>
        <dbReference type="SAM" id="MobiDB-lite"/>
    </source>
</evidence>
<feature type="zinc finger region" description="C3H1-type" evidence="5">
    <location>
        <begin position="56"/>
        <end position="84"/>
    </location>
</feature>
<dbReference type="InterPro" id="IPR000571">
    <property type="entry name" value="Znf_CCCH"/>
</dbReference>
<keyword evidence="2" id="KW-0677">Repeat</keyword>
<dbReference type="InterPro" id="IPR036855">
    <property type="entry name" value="Znf_CCCH_sf"/>
</dbReference>
<dbReference type="EMBL" id="CP001670">
    <property type="protein sequence ID" value="AFZ81456.1"/>
    <property type="molecule type" value="Genomic_DNA"/>
</dbReference>